<dbReference type="PANTHER" id="PTHR46648">
    <property type="entry name" value="HIT FAMILY PROTEIN 1"/>
    <property type="match status" value="1"/>
</dbReference>
<dbReference type="PANTHER" id="PTHR46648:SF1">
    <property type="entry name" value="ADENOSINE 5'-MONOPHOSPHORAMIDASE HNT1"/>
    <property type="match status" value="1"/>
</dbReference>
<feature type="active site" description="Tele-AMP-histidine intermediate" evidence="1">
    <location>
        <position position="93"/>
    </location>
</feature>
<evidence type="ECO:0000256" key="1">
    <source>
        <dbReference type="PIRSR" id="PIRSR601310-1"/>
    </source>
</evidence>
<dbReference type="PRINTS" id="PR00332">
    <property type="entry name" value="HISTRIAD"/>
</dbReference>
<evidence type="ECO:0000313" key="6">
    <source>
        <dbReference type="Proteomes" id="UP000269542"/>
    </source>
</evidence>
<feature type="short sequence motif" description="Histidine triad motif" evidence="2 3">
    <location>
        <begin position="91"/>
        <end position="95"/>
    </location>
</feature>
<dbReference type="Gene3D" id="3.30.428.10">
    <property type="entry name" value="HIT-like"/>
    <property type="match status" value="1"/>
</dbReference>
<dbReference type="RefSeq" id="WP_126417124.1">
    <property type="nucleotide sequence ID" value="NZ_LR134476.1"/>
</dbReference>
<dbReference type="SUPFAM" id="SSF54197">
    <property type="entry name" value="HIT-like"/>
    <property type="match status" value="1"/>
</dbReference>
<evidence type="ECO:0000256" key="2">
    <source>
        <dbReference type="PIRSR" id="PIRSR601310-3"/>
    </source>
</evidence>
<proteinExistence type="predicted"/>
<organism evidence="5 6">
    <name type="scientific">Trueperella bialowiezensis</name>
    <dbReference type="NCBI Taxonomy" id="312285"/>
    <lineage>
        <taxon>Bacteria</taxon>
        <taxon>Bacillati</taxon>
        <taxon>Actinomycetota</taxon>
        <taxon>Actinomycetes</taxon>
        <taxon>Actinomycetales</taxon>
        <taxon>Actinomycetaceae</taxon>
        <taxon>Trueperella</taxon>
    </lineage>
</organism>
<protein>
    <submittedName>
        <fullName evidence="5">HIT-like protein HI_0961</fullName>
    </submittedName>
</protein>
<sequence>MASVFSKIIAGELPGNIVWKDEHCAVISTIEPMRPGHVMVIPIREVDKFNDVEPEVFAHMAKVSQVIASAQERAFGVPRAVAAILGFEVPHTHIHVIPAESEEAAYVQNAQQAPAEEIAQAMDKLREALSSMGYADKIPGRAN</sequence>
<dbReference type="OrthoDB" id="9784774at2"/>
<accession>A0A448PGQ2</accession>
<dbReference type="PROSITE" id="PS51084">
    <property type="entry name" value="HIT_2"/>
    <property type="match status" value="1"/>
</dbReference>
<evidence type="ECO:0000256" key="3">
    <source>
        <dbReference type="PROSITE-ProRule" id="PRU00464"/>
    </source>
</evidence>
<dbReference type="Pfam" id="PF01230">
    <property type="entry name" value="HIT"/>
    <property type="match status" value="1"/>
</dbReference>
<dbReference type="InterPro" id="IPR011146">
    <property type="entry name" value="HIT-like"/>
</dbReference>
<dbReference type="InterPro" id="IPR036265">
    <property type="entry name" value="HIT-like_sf"/>
</dbReference>
<evidence type="ECO:0000313" key="5">
    <source>
        <dbReference type="EMBL" id="VEI14086.1"/>
    </source>
</evidence>
<dbReference type="KEGG" id="tbw:NCTC13354_01818"/>
<gene>
    <name evidence="5" type="ORF">NCTC13354_01818</name>
</gene>
<keyword evidence="6" id="KW-1185">Reference proteome</keyword>
<dbReference type="GO" id="GO:0009117">
    <property type="term" value="P:nucleotide metabolic process"/>
    <property type="evidence" value="ECO:0007669"/>
    <property type="project" value="TreeGrafter"/>
</dbReference>
<dbReference type="InterPro" id="IPR001310">
    <property type="entry name" value="Histidine_triad_HIT"/>
</dbReference>
<dbReference type="AlphaFoldDB" id="A0A448PGQ2"/>
<dbReference type="GO" id="GO:0003824">
    <property type="term" value="F:catalytic activity"/>
    <property type="evidence" value="ECO:0007669"/>
    <property type="project" value="InterPro"/>
</dbReference>
<evidence type="ECO:0000259" key="4">
    <source>
        <dbReference type="PROSITE" id="PS51084"/>
    </source>
</evidence>
<name>A0A448PGQ2_9ACTO</name>
<dbReference type="Proteomes" id="UP000269542">
    <property type="component" value="Chromosome"/>
</dbReference>
<dbReference type="EMBL" id="LR134476">
    <property type="protein sequence ID" value="VEI14086.1"/>
    <property type="molecule type" value="Genomic_DNA"/>
</dbReference>
<feature type="domain" description="HIT" evidence="4">
    <location>
        <begin position="4"/>
        <end position="106"/>
    </location>
</feature>
<reference evidence="5 6" key="1">
    <citation type="submission" date="2018-12" db="EMBL/GenBank/DDBJ databases">
        <authorList>
            <consortium name="Pathogen Informatics"/>
        </authorList>
    </citation>
    <scope>NUCLEOTIDE SEQUENCE [LARGE SCALE GENOMIC DNA]</scope>
    <source>
        <strain evidence="5 6">NCTC13354</strain>
    </source>
</reference>